<feature type="transmembrane region" description="Helical" evidence="8">
    <location>
        <begin position="196"/>
        <end position="217"/>
    </location>
</feature>
<dbReference type="EMBL" id="JACHGT010000019">
    <property type="protein sequence ID" value="MBB6039082.1"/>
    <property type="molecule type" value="Genomic_DNA"/>
</dbReference>
<reference evidence="10 11" key="1">
    <citation type="submission" date="2020-08" db="EMBL/GenBank/DDBJ databases">
        <title>Genomic Encyclopedia of Type Strains, Phase IV (KMG-IV): sequencing the most valuable type-strain genomes for metagenomic binning, comparative biology and taxonomic classification.</title>
        <authorList>
            <person name="Goeker M."/>
        </authorList>
    </citation>
    <scope>NUCLEOTIDE SEQUENCE [LARGE SCALE GENOMIC DNA]</scope>
    <source>
        <strain evidence="10 11">YIM 65646</strain>
    </source>
</reference>
<comment type="subcellular location">
    <subcellularLocation>
        <location evidence="1">Cell membrane</location>
        <topology evidence="1">Multi-pass membrane protein</topology>
    </subcellularLocation>
</comment>
<evidence type="ECO:0000256" key="5">
    <source>
        <dbReference type="ARBA" id="ARBA00022989"/>
    </source>
</evidence>
<gene>
    <name evidence="10" type="ORF">HNR73_006971</name>
</gene>
<evidence type="ECO:0000259" key="9">
    <source>
        <dbReference type="Pfam" id="PF09335"/>
    </source>
</evidence>
<keyword evidence="4 8" id="KW-0812">Transmembrane</keyword>
<keyword evidence="11" id="KW-1185">Reference proteome</keyword>
<dbReference type="InterPro" id="IPR032818">
    <property type="entry name" value="DedA-like"/>
</dbReference>
<feature type="compositionally biased region" description="Low complexity" evidence="7">
    <location>
        <begin position="246"/>
        <end position="255"/>
    </location>
</feature>
<evidence type="ECO:0000256" key="4">
    <source>
        <dbReference type="ARBA" id="ARBA00022692"/>
    </source>
</evidence>
<evidence type="ECO:0000256" key="6">
    <source>
        <dbReference type="ARBA" id="ARBA00023136"/>
    </source>
</evidence>
<dbReference type="InterPro" id="IPR032816">
    <property type="entry name" value="VTT_dom"/>
</dbReference>
<keyword evidence="3" id="KW-1003">Cell membrane</keyword>
<dbReference type="Proteomes" id="UP000548476">
    <property type="component" value="Unassembled WGS sequence"/>
</dbReference>
<feature type="transmembrane region" description="Helical" evidence="8">
    <location>
        <begin position="162"/>
        <end position="184"/>
    </location>
</feature>
<feature type="compositionally biased region" description="Pro residues" evidence="7">
    <location>
        <begin position="291"/>
        <end position="303"/>
    </location>
</feature>
<comment type="caution">
    <text evidence="10">The sequence shown here is derived from an EMBL/GenBank/DDBJ whole genome shotgun (WGS) entry which is preliminary data.</text>
</comment>
<feature type="domain" description="VTT" evidence="9">
    <location>
        <begin position="64"/>
        <end position="182"/>
    </location>
</feature>
<keyword evidence="6 8" id="KW-0472">Membrane</keyword>
<dbReference type="PANTHER" id="PTHR30353">
    <property type="entry name" value="INNER MEMBRANE PROTEIN DEDA-RELATED"/>
    <property type="match status" value="1"/>
</dbReference>
<evidence type="ECO:0000256" key="1">
    <source>
        <dbReference type="ARBA" id="ARBA00004651"/>
    </source>
</evidence>
<comment type="similarity">
    <text evidence="2">Belongs to the DedA family.</text>
</comment>
<keyword evidence="5 8" id="KW-1133">Transmembrane helix</keyword>
<feature type="region of interest" description="Disordered" evidence="7">
    <location>
        <begin position="246"/>
        <end position="309"/>
    </location>
</feature>
<dbReference type="RefSeq" id="WP_184792124.1">
    <property type="nucleotide sequence ID" value="NZ_BONT01000001.1"/>
</dbReference>
<evidence type="ECO:0000256" key="8">
    <source>
        <dbReference type="SAM" id="Phobius"/>
    </source>
</evidence>
<dbReference type="Pfam" id="PF09335">
    <property type="entry name" value="VTT_dom"/>
    <property type="match status" value="1"/>
</dbReference>
<dbReference type="PANTHER" id="PTHR30353:SF0">
    <property type="entry name" value="TRANSMEMBRANE PROTEIN"/>
    <property type="match status" value="1"/>
</dbReference>
<feature type="compositionally biased region" description="Gly residues" evidence="7">
    <location>
        <begin position="263"/>
        <end position="287"/>
    </location>
</feature>
<evidence type="ECO:0000256" key="2">
    <source>
        <dbReference type="ARBA" id="ARBA00010792"/>
    </source>
</evidence>
<evidence type="ECO:0000256" key="7">
    <source>
        <dbReference type="SAM" id="MobiDB-lite"/>
    </source>
</evidence>
<evidence type="ECO:0000313" key="11">
    <source>
        <dbReference type="Proteomes" id="UP000548476"/>
    </source>
</evidence>
<feature type="transmembrane region" description="Helical" evidence="8">
    <location>
        <begin position="78"/>
        <end position="98"/>
    </location>
</feature>
<protein>
    <submittedName>
        <fullName evidence="10">Membrane-associated protein</fullName>
    </submittedName>
</protein>
<evidence type="ECO:0000313" key="10">
    <source>
        <dbReference type="EMBL" id="MBB6039082.1"/>
    </source>
</evidence>
<accession>A0A841FZX9</accession>
<dbReference type="AlphaFoldDB" id="A0A841FZX9"/>
<evidence type="ECO:0000256" key="3">
    <source>
        <dbReference type="ARBA" id="ARBA00022475"/>
    </source>
</evidence>
<dbReference type="GO" id="GO:0005886">
    <property type="term" value="C:plasma membrane"/>
    <property type="evidence" value="ECO:0007669"/>
    <property type="project" value="UniProtKB-SubCell"/>
</dbReference>
<sequence>MDTVTQLHSLSQTASFNPLDPTFWLETFGWIGVLTIMFAETGLLIGFFLPGDSLLFMAGVATTDVLEAAIGARLPLTILLIGAPICAIAGAQLGHFLGAKYGRKMFDRPNSRIFKAEYVEKAEYYFQKFGPAKAVVLARFIPIVRTFLNPVAGMLEMPAKTFLLWNVVGGILWTDGIILAGHFLAGSIPAEAIDKYLLPVIVVIVLISMLPIFIEVFRGFRARKAVKAEEAAALAHGTPVVGQAPVAQAPAAQAPHDPWAGYEGQGGYQQPVQGGGYQPPANGGGGYQPQQPRPQHPQQPPQGPWGGQR</sequence>
<name>A0A841FZX9_9ACTN</name>
<organism evidence="10 11">
    <name type="scientific">Phytomonospora endophytica</name>
    <dbReference type="NCBI Taxonomy" id="714109"/>
    <lineage>
        <taxon>Bacteria</taxon>
        <taxon>Bacillati</taxon>
        <taxon>Actinomycetota</taxon>
        <taxon>Actinomycetes</taxon>
        <taxon>Micromonosporales</taxon>
        <taxon>Micromonosporaceae</taxon>
        <taxon>Phytomonospora</taxon>
    </lineage>
</organism>
<feature type="transmembrane region" description="Helical" evidence="8">
    <location>
        <begin position="28"/>
        <end position="49"/>
    </location>
</feature>
<proteinExistence type="inferred from homology"/>